<evidence type="ECO:0000259" key="3">
    <source>
        <dbReference type="Pfam" id="PF18962"/>
    </source>
</evidence>
<reference evidence="4 5" key="1">
    <citation type="submission" date="2017-06" db="EMBL/GenBank/DDBJ databases">
        <title>Novel microbial phyla capable of carbon fixation and sulfur reduction in deep-sea sediments.</title>
        <authorList>
            <person name="Huang J."/>
            <person name="Baker B."/>
            <person name="Wang Y."/>
        </authorList>
    </citation>
    <scope>NUCLEOTIDE SEQUENCE [LARGE SCALE GENOMIC DNA]</scope>
    <source>
        <strain evidence="4">B3_LCP</strain>
    </source>
</reference>
<evidence type="ECO:0000313" key="4">
    <source>
        <dbReference type="EMBL" id="TKJ39855.1"/>
    </source>
</evidence>
<dbReference type="Pfam" id="PF18962">
    <property type="entry name" value="Por_Secre_tail"/>
    <property type="match status" value="1"/>
</dbReference>
<accession>A0A532UY48</accession>
<proteinExistence type="predicted"/>
<comment type="caution">
    <text evidence="4">The sequence shown here is derived from an EMBL/GenBank/DDBJ whole genome shotgun (WGS) entry which is preliminary data.</text>
</comment>
<feature type="signal peptide" evidence="2">
    <location>
        <begin position="1"/>
        <end position="23"/>
    </location>
</feature>
<name>A0A532UY48_UNCL8</name>
<keyword evidence="2" id="KW-0732">Signal</keyword>
<feature type="chain" id="PRO_5022050915" description="Secretion system C-terminal sorting domain-containing protein" evidence="2">
    <location>
        <begin position="24"/>
        <end position="557"/>
    </location>
</feature>
<dbReference type="AlphaFoldDB" id="A0A532UY48"/>
<feature type="domain" description="Secretion system C-terminal sorting" evidence="3">
    <location>
        <begin position="494"/>
        <end position="555"/>
    </location>
</feature>
<gene>
    <name evidence="4" type="ORF">CEE37_11295</name>
</gene>
<dbReference type="EMBL" id="NJBN01000007">
    <property type="protein sequence ID" value="TKJ39855.1"/>
    <property type="molecule type" value="Genomic_DNA"/>
</dbReference>
<feature type="region of interest" description="Disordered" evidence="1">
    <location>
        <begin position="465"/>
        <end position="484"/>
    </location>
</feature>
<protein>
    <recommendedName>
        <fullName evidence="3">Secretion system C-terminal sorting domain-containing protein</fullName>
    </recommendedName>
</protein>
<organism evidence="4 5">
    <name type="scientific">candidate division LCP-89 bacterium B3_LCP</name>
    <dbReference type="NCBI Taxonomy" id="2012998"/>
    <lineage>
        <taxon>Bacteria</taxon>
        <taxon>Pseudomonadati</taxon>
        <taxon>Bacteria division LCP-89</taxon>
    </lineage>
</organism>
<dbReference type="Proteomes" id="UP000319619">
    <property type="component" value="Unassembled WGS sequence"/>
</dbReference>
<sequence>MRFKIFILLTLLISLAFMYNSQAYWPATIRENLPVATTDSLHERYPFALPYPDNSTLIVYNGGWLAGRYQIVDKYGQLKYAEPESVYPLMPYFNTNQLITIPDGEDGAIICWRINPGMNQFDYYAQKLDSQGNRLWGDSASLVLKTFLGGYIDISSDGNGGFFLAIDNDDDNIVAQHIDEMGNPLYGDSGRVVLAGPQLERFPKVTQDGSGGFYVVWDDWRPPYNIWGSLHMQRFDSEGNPMWSPRDGVFLCQSTLFHQIIPDGEGGFILHANPENPYYNNAKRVSPDGQVLWNRDHVSWYVWTDIFPGEPGFFYLGFLYGNESEGWGIYGQRMDIQGHTYWPTWGSGQVGAEFGYFSHLINGNSRAWHFRYPYFYSFNVFQYTENPLLHPKYLYIQALDLSGRKSYSDNGVLITMLDNSPDMLEVHHFGIAPSEDGGAVGVWCEEAGDNHFDIMAKRCNADGTLGGADPSRRPDEPTSQISGSLNGNIQYEIHRASVVKIELYNLLGQHAKTIKNSYQQPGSYTIHIDQSSLSSGIYFLRLHTPTGSHVAKMVVVR</sequence>
<evidence type="ECO:0000256" key="1">
    <source>
        <dbReference type="SAM" id="MobiDB-lite"/>
    </source>
</evidence>
<dbReference type="InterPro" id="IPR026444">
    <property type="entry name" value="Secre_tail"/>
</dbReference>
<evidence type="ECO:0000313" key="5">
    <source>
        <dbReference type="Proteomes" id="UP000319619"/>
    </source>
</evidence>
<dbReference type="NCBIfam" id="TIGR04183">
    <property type="entry name" value="Por_Secre_tail"/>
    <property type="match status" value="1"/>
</dbReference>
<evidence type="ECO:0000256" key="2">
    <source>
        <dbReference type="SAM" id="SignalP"/>
    </source>
</evidence>